<keyword evidence="3" id="KW-1185">Reference proteome</keyword>
<accession>A0ABT8JSX0</accession>
<keyword evidence="1" id="KW-1133">Transmembrane helix</keyword>
<name>A0ABT8JSX0_9BACL</name>
<reference evidence="2" key="1">
    <citation type="submission" date="2023-03" db="EMBL/GenBank/DDBJ databases">
        <title>MT1 and MT2 Draft Genomes of Novel Species.</title>
        <authorList>
            <person name="Venkateswaran K."/>
        </authorList>
    </citation>
    <scope>NUCLEOTIDE SEQUENCE</scope>
    <source>
        <strain evidence="2">F6_3S_P_2</strain>
    </source>
</reference>
<proteinExistence type="predicted"/>
<evidence type="ECO:0000313" key="2">
    <source>
        <dbReference type="EMBL" id="MDN4608205.1"/>
    </source>
</evidence>
<evidence type="ECO:0000256" key="1">
    <source>
        <dbReference type="SAM" id="Phobius"/>
    </source>
</evidence>
<dbReference type="Proteomes" id="UP001175097">
    <property type="component" value="Unassembled WGS sequence"/>
</dbReference>
<sequence>MINVELVNSCEGFWRCITPDGILNASVVLLTIVGAVLVSYVTTRTQIKSQTEATKEEGKKVFKVVQDSFIKATGTIGLFLNSQAKSHRDLVIFIKELEYHTEVIKDSDIINVSPSAIYNDLKSFNDKARFSQLILENILLMLENGYHIKIEEYLLDDSQKINHQKVKELSEIATEKVKEMKCLYEKIEKYYK</sequence>
<protein>
    <submittedName>
        <fullName evidence="2">Uncharacterized protein</fullName>
    </submittedName>
</protein>
<organism evidence="2 3">
    <name type="scientific">Sporosarcina highlanderae</name>
    <dbReference type="NCBI Taxonomy" id="3035916"/>
    <lineage>
        <taxon>Bacteria</taxon>
        <taxon>Bacillati</taxon>
        <taxon>Bacillota</taxon>
        <taxon>Bacilli</taxon>
        <taxon>Bacillales</taxon>
        <taxon>Caryophanaceae</taxon>
        <taxon>Sporosarcina</taxon>
    </lineage>
</organism>
<evidence type="ECO:0000313" key="3">
    <source>
        <dbReference type="Proteomes" id="UP001175097"/>
    </source>
</evidence>
<gene>
    <name evidence="2" type="ORF">P5G49_12080</name>
</gene>
<keyword evidence="1" id="KW-0472">Membrane</keyword>
<comment type="caution">
    <text evidence="2">The sequence shown here is derived from an EMBL/GenBank/DDBJ whole genome shotgun (WGS) entry which is preliminary data.</text>
</comment>
<dbReference type="RefSeq" id="WP_301244135.1">
    <property type="nucleotide sequence ID" value="NZ_JAROCC010000009.1"/>
</dbReference>
<keyword evidence="1" id="KW-0812">Transmembrane</keyword>
<dbReference type="EMBL" id="JAROCC010000009">
    <property type="protein sequence ID" value="MDN4608205.1"/>
    <property type="molecule type" value="Genomic_DNA"/>
</dbReference>
<feature type="transmembrane region" description="Helical" evidence="1">
    <location>
        <begin position="22"/>
        <end position="41"/>
    </location>
</feature>